<dbReference type="Gene3D" id="3.40.605.10">
    <property type="entry name" value="Aldehyde Dehydrogenase, Chain A, domain 1"/>
    <property type="match status" value="1"/>
</dbReference>
<comment type="similarity">
    <text evidence="1 6">Belongs to the aldehyde dehydrogenase family.</text>
</comment>
<feature type="active site" evidence="5">
    <location>
        <position position="247"/>
    </location>
</feature>
<sequence>MLKKTDFYIDGKWVAPAVAKDCEVINPANETAFATISLGSEADIDRAVTAARKAFESYSLTSREERVALLEKLLEVYKRRSGEMAEAISQEMGAPISMAHHSQAAAGAGHLGAFIKALKDYEFEYDFNDSGERIVQEAIGVCGLITPWNWPMNQIALKVVPALAVGCTVILKPSEIAPMSGILFAEMVDEAGFPAGVFNLVNGEGPVVGEAMSRHPGIDMMSFTGSTRAGTAVTKAAADTVKRVTLELGGKSPNIVFNDADLTKAVKTGVLHCFNNTGQSCNAPTRMLVQRDIYDNAVEIAAEVGQKVQVGDPSEEGRHIGPLVSSMQFDKVQGLIETAIGEGARVVIGGAGRPEGLNRGYYVRPTIFADVNNQMTIAREEVFGPVLCMIPFDTEEEAVEIANDTPYGLAAYVQSGSPERANRVARRLRAGMVQINGAQRPAGSPFGGYKQSGNGREGGTYGLEDFLEVKAISGYQATA</sequence>
<comment type="caution">
    <text evidence="8">The sequence shown here is derived from an EMBL/GenBank/DDBJ whole genome shotgun (WGS) entry which is preliminary data.</text>
</comment>
<keyword evidence="9" id="KW-1185">Reference proteome</keyword>
<dbReference type="CDD" id="cd07138">
    <property type="entry name" value="ALDH_CddD_SSP0762"/>
    <property type="match status" value="1"/>
</dbReference>
<protein>
    <recommendedName>
        <fullName evidence="3">aldehyde dehydrogenase (NAD(+))</fullName>
        <ecNumber evidence="3">1.2.1.3</ecNumber>
    </recommendedName>
</protein>
<dbReference type="EMBL" id="VHSH01000009">
    <property type="protein sequence ID" value="TQV75782.1"/>
    <property type="molecule type" value="Genomic_DNA"/>
</dbReference>
<organism evidence="8 9">
    <name type="scientific">Denitrobaculum tricleocarpae</name>
    <dbReference type="NCBI Taxonomy" id="2591009"/>
    <lineage>
        <taxon>Bacteria</taxon>
        <taxon>Pseudomonadati</taxon>
        <taxon>Pseudomonadota</taxon>
        <taxon>Alphaproteobacteria</taxon>
        <taxon>Rhodospirillales</taxon>
        <taxon>Rhodospirillaceae</taxon>
        <taxon>Denitrobaculum</taxon>
    </lineage>
</organism>
<dbReference type="InterPro" id="IPR016163">
    <property type="entry name" value="Ald_DH_C"/>
</dbReference>
<dbReference type="PANTHER" id="PTHR42804:SF1">
    <property type="entry name" value="ALDEHYDE DEHYDROGENASE-RELATED"/>
    <property type="match status" value="1"/>
</dbReference>
<dbReference type="Proteomes" id="UP000315252">
    <property type="component" value="Unassembled WGS sequence"/>
</dbReference>
<evidence type="ECO:0000256" key="4">
    <source>
        <dbReference type="ARBA" id="ARBA00049194"/>
    </source>
</evidence>
<dbReference type="FunFam" id="3.40.309.10:FF:000012">
    <property type="entry name" value="Betaine aldehyde dehydrogenase"/>
    <property type="match status" value="1"/>
</dbReference>
<gene>
    <name evidence="8" type="ORF">FKG95_22995</name>
</gene>
<comment type="catalytic activity">
    <reaction evidence="4">
        <text>an aldehyde + NAD(+) + H2O = a carboxylate + NADH + 2 H(+)</text>
        <dbReference type="Rhea" id="RHEA:16185"/>
        <dbReference type="ChEBI" id="CHEBI:15377"/>
        <dbReference type="ChEBI" id="CHEBI:15378"/>
        <dbReference type="ChEBI" id="CHEBI:17478"/>
        <dbReference type="ChEBI" id="CHEBI:29067"/>
        <dbReference type="ChEBI" id="CHEBI:57540"/>
        <dbReference type="ChEBI" id="CHEBI:57945"/>
        <dbReference type="EC" id="1.2.1.3"/>
    </reaction>
</comment>
<dbReference type="InterPro" id="IPR029510">
    <property type="entry name" value="Ald_DH_CS_GLU"/>
</dbReference>
<proteinExistence type="inferred from homology"/>
<evidence type="ECO:0000259" key="7">
    <source>
        <dbReference type="Pfam" id="PF00171"/>
    </source>
</evidence>
<reference evidence="8 9" key="1">
    <citation type="submission" date="2019-06" db="EMBL/GenBank/DDBJ databases">
        <title>Whole genome sequence for Rhodospirillaceae sp. R148.</title>
        <authorList>
            <person name="Wang G."/>
        </authorList>
    </citation>
    <scope>NUCLEOTIDE SEQUENCE [LARGE SCALE GENOMIC DNA]</scope>
    <source>
        <strain evidence="8 9">R148</strain>
    </source>
</reference>
<evidence type="ECO:0000313" key="8">
    <source>
        <dbReference type="EMBL" id="TQV75782.1"/>
    </source>
</evidence>
<dbReference type="InterPro" id="IPR016161">
    <property type="entry name" value="Ald_DH/histidinol_DH"/>
</dbReference>
<dbReference type="EC" id="1.2.1.3" evidence="3"/>
<evidence type="ECO:0000256" key="1">
    <source>
        <dbReference type="ARBA" id="ARBA00009986"/>
    </source>
</evidence>
<keyword evidence="2 6" id="KW-0560">Oxidoreductase</keyword>
<name>A0A545TEW3_9PROT</name>
<feature type="domain" description="Aldehyde dehydrogenase" evidence="7">
    <location>
        <begin position="13"/>
        <end position="472"/>
    </location>
</feature>
<dbReference type="InterPro" id="IPR015590">
    <property type="entry name" value="Aldehyde_DH_dom"/>
</dbReference>
<dbReference type="OrthoDB" id="9772584at2"/>
<evidence type="ECO:0000256" key="3">
    <source>
        <dbReference type="ARBA" id="ARBA00024226"/>
    </source>
</evidence>
<dbReference type="AlphaFoldDB" id="A0A545TEW3"/>
<dbReference type="Pfam" id="PF00171">
    <property type="entry name" value="Aldedh"/>
    <property type="match status" value="1"/>
</dbReference>
<dbReference type="InterPro" id="IPR016162">
    <property type="entry name" value="Ald_DH_N"/>
</dbReference>
<dbReference type="SUPFAM" id="SSF53720">
    <property type="entry name" value="ALDH-like"/>
    <property type="match status" value="1"/>
</dbReference>
<dbReference type="InterPro" id="IPR016160">
    <property type="entry name" value="Ald_DH_CS_CYS"/>
</dbReference>
<dbReference type="PANTHER" id="PTHR42804">
    <property type="entry name" value="ALDEHYDE DEHYDROGENASE"/>
    <property type="match status" value="1"/>
</dbReference>
<evidence type="ECO:0000256" key="6">
    <source>
        <dbReference type="RuleBase" id="RU003345"/>
    </source>
</evidence>
<dbReference type="FunFam" id="3.40.605.10:FF:000007">
    <property type="entry name" value="NAD/NADP-dependent betaine aldehyde dehydrogenase"/>
    <property type="match status" value="1"/>
</dbReference>
<dbReference type="GO" id="GO:0004029">
    <property type="term" value="F:aldehyde dehydrogenase (NAD+) activity"/>
    <property type="evidence" value="ECO:0007669"/>
    <property type="project" value="UniProtKB-EC"/>
</dbReference>
<accession>A0A545TEW3</accession>
<evidence type="ECO:0000313" key="9">
    <source>
        <dbReference type="Proteomes" id="UP000315252"/>
    </source>
</evidence>
<dbReference type="PROSITE" id="PS00687">
    <property type="entry name" value="ALDEHYDE_DEHYDR_GLU"/>
    <property type="match status" value="1"/>
</dbReference>
<evidence type="ECO:0000256" key="5">
    <source>
        <dbReference type="PROSITE-ProRule" id="PRU10007"/>
    </source>
</evidence>
<dbReference type="RefSeq" id="WP_142898770.1">
    <property type="nucleotide sequence ID" value="NZ_ML660060.1"/>
</dbReference>
<dbReference type="PROSITE" id="PS00070">
    <property type="entry name" value="ALDEHYDE_DEHYDR_CYS"/>
    <property type="match status" value="1"/>
</dbReference>
<evidence type="ECO:0000256" key="2">
    <source>
        <dbReference type="ARBA" id="ARBA00023002"/>
    </source>
</evidence>
<dbReference type="Gene3D" id="3.40.309.10">
    <property type="entry name" value="Aldehyde Dehydrogenase, Chain A, domain 2"/>
    <property type="match status" value="1"/>
</dbReference>